<accession>A0A561BPU7</accession>
<name>A0A561BPU7_9ACTN</name>
<dbReference type="EMBL" id="VIVK01000001">
    <property type="protein sequence ID" value="TWD80898.1"/>
    <property type="molecule type" value="Genomic_DNA"/>
</dbReference>
<dbReference type="RefSeq" id="WP_145805254.1">
    <property type="nucleotide sequence ID" value="NZ_VIVK01000001.1"/>
</dbReference>
<protein>
    <submittedName>
        <fullName evidence="3">Cupin domain</fullName>
    </submittedName>
</protein>
<dbReference type="OrthoDB" id="623300at2"/>
<evidence type="ECO:0000313" key="3">
    <source>
        <dbReference type="EMBL" id="TWD80898.1"/>
    </source>
</evidence>
<dbReference type="InterPro" id="IPR011051">
    <property type="entry name" value="RmlC_Cupin_sf"/>
</dbReference>
<evidence type="ECO:0000256" key="1">
    <source>
        <dbReference type="SAM" id="MobiDB-lite"/>
    </source>
</evidence>
<evidence type="ECO:0000259" key="2">
    <source>
        <dbReference type="Pfam" id="PF07883"/>
    </source>
</evidence>
<dbReference type="Gene3D" id="2.60.120.10">
    <property type="entry name" value="Jelly Rolls"/>
    <property type="match status" value="1"/>
</dbReference>
<dbReference type="InterPro" id="IPR013096">
    <property type="entry name" value="Cupin_2"/>
</dbReference>
<feature type="domain" description="Cupin type-2" evidence="2">
    <location>
        <begin position="42"/>
        <end position="98"/>
    </location>
</feature>
<sequence>MCELDGAPAAAETPGSAAALPGGIGVSLLTVYDLEAPDGLVGGTPHLHLACREGYYVVDGTGSVQTLNATGYTETPLRAGTLVWFDPGTIHRLVNDGGLRIFTLMANSGLPEAGDAVLTLPPEHLTDRETYLAATALTGEGEDRTAAAMRRRDLALAGYGALREEYEQDGPAALDEFYQAAIRIVRPQLADWRRRWEQGARRQADETGRVLDALESGAGPHLAGAEVHRLVEPTETGRHGMCGHLDVYDLHSTALTASPGAHGVRTTAPTPEPSAPTARER</sequence>
<keyword evidence="4" id="KW-1185">Reference proteome</keyword>
<reference evidence="3 4" key="1">
    <citation type="submission" date="2019-06" db="EMBL/GenBank/DDBJ databases">
        <title>Sequencing the genomes of 1000 actinobacteria strains.</title>
        <authorList>
            <person name="Klenk H.-P."/>
        </authorList>
    </citation>
    <scope>NUCLEOTIDE SEQUENCE [LARGE SCALE GENOMIC DNA]</scope>
    <source>
        <strain evidence="3 4">DSM 24683</strain>
    </source>
</reference>
<dbReference type="SUPFAM" id="SSF51182">
    <property type="entry name" value="RmlC-like cupins"/>
    <property type="match status" value="1"/>
</dbReference>
<evidence type="ECO:0000313" key="4">
    <source>
        <dbReference type="Proteomes" id="UP000318380"/>
    </source>
</evidence>
<proteinExistence type="predicted"/>
<dbReference type="Proteomes" id="UP000318380">
    <property type="component" value="Unassembled WGS sequence"/>
</dbReference>
<dbReference type="CDD" id="cd02208">
    <property type="entry name" value="cupin_RmlC-like"/>
    <property type="match status" value="1"/>
</dbReference>
<dbReference type="InterPro" id="IPR014710">
    <property type="entry name" value="RmlC-like_jellyroll"/>
</dbReference>
<comment type="caution">
    <text evidence="3">The sequence shown here is derived from an EMBL/GenBank/DDBJ whole genome shotgun (WGS) entry which is preliminary data.</text>
</comment>
<feature type="region of interest" description="Disordered" evidence="1">
    <location>
        <begin position="258"/>
        <end position="281"/>
    </location>
</feature>
<gene>
    <name evidence="3" type="ORF">FB561_1995</name>
</gene>
<dbReference type="Pfam" id="PF07883">
    <property type="entry name" value="Cupin_2"/>
    <property type="match status" value="1"/>
</dbReference>
<organism evidence="3 4">
    <name type="scientific">Kribbella amoyensis</name>
    <dbReference type="NCBI Taxonomy" id="996641"/>
    <lineage>
        <taxon>Bacteria</taxon>
        <taxon>Bacillati</taxon>
        <taxon>Actinomycetota</taxon>
        <taxon>Actinomycetes</taxon>
        <taxon>Propionibacteriales</taxon>
        <taxon>Kribbellaceae</taxon>
        <taxon>Kribbella</taxon>
    </lineage>
</organism>
<dbReference type="AlphaFoldDB" id="A0A561BPU7"/>